<evidence type="ECO:0000313" key="2">
    <source>
        <dbReference type="EMBL" id="CAD8048145.1"/>
    </source>
</evidence>
<name>A0A8S1JZK5_PARPR</name>
<organism evidence="2 3">
    <name type="scientific">Paramecium primaurelia</name>
    <dbReference type="NCBI Taxonomy" id="5886"/>
    <lineage>
        <taxon>Eukaryota</taxon>
        <taxon>Sar</taxon>
        <taxon>Alveolata</taxon>
        <taxon>Ciliophora</taxon>
        <taxon>Intramacronucleata</taxon>
        <taxon>Oligohymenophorea</taxon>
        <taxon>Peniculida</taxon>
        <taxon>Parameciidae</taxon>
        <taxon>Paramecium</taxon>
    </lineage>
</organism>
<protein>
    <submittedName>
        <fullName evidence="2">Uncharacterized protein</fullName>
    </submittedName>
</protein>
<accession>A0A8S1JZK5</accession>
<comment type="caution">
    <text evidence="2">The sequence shown here is derived from an EMBL/GenBank/DDBJ whole genome shotgun (WGS) entry which is preliminary data.</text>
</comment>
<feature type="coiled-coil region" evidence="1">
    <location>
        <begin position="162"/>
        <end position="233"/>
    </location>
</feature>
<keyword evidence="1" id="KW-0175">Coiled coil</keyword>
<keyword evidence="3" id="KW-1185">Reference proteome</keyword>
<reference evidence="2" key="1">
    <citation type="submission" date="2021-01" db="EMBL/GenBank/DDBJ databases">
        <authorList>
            <consortium name="Genoscope - CEA"/>
            <person name="William W."/>
        </authorList>
    </citation>
    <scope>NUCLEOTIDE SEQUENCE</scope>
</reference>
<proteinExistence type="predicted"/>
<evidence type="ECO:0000313" key="3">
    <source>
        <dbReference type="Proteomes" id="UP000688137"/>
    </source>
</evidence>
<evidence type="ECO:0000256" key="1">
    <source>
        <dbReference type="SAM" id="Coils"/>
    </source>
</evidence>
<dbReference type="EMBL" id="CAJJDM010000009">
    <property type="protein sequence ID" value="CAD8048145.1"/>
    <property type="molecule type" value="Genomic_DNA"/>
</dbReference>
<sequence>MKKLEQVNTYLNKFDETILKLLKESNINTIKRTQPKSIINSDEPTKQQDEIINNYQYTPVSNLENSQLKKSDFIENANSYRICRSRQQIKTQTFEKFQPQQQSIVVNSPINSGMSSPNQANTSINIVERLKTIEQHYGNKIKILEEENTQLRKTSQNDKVYLQSLELQVQRLESDLKEQQKLFQDILQKQLNDQKQQMQFELEEQEKRLKRLFEKQISRKDQKIQELEQWQQKKRSHHTDSNNTNLLFTFKTHDH</sequence>
<dbReference type="AlphaFoldDB" id="A0A8S1JZK5"/>
<gene>
    <name evidence="2" type="ORF">PPRIM_AZ9-3.1.T0120340</name>
</gene>
<dbReference type="Proteomes" id="UP000688137">
    <property type="component" value="Unassembled WGS sequence"/>
</dbReference>
<dbReference type="OMA" id="NSYRICR"/>